<dbReference type="RefSeq" id="WP_272102534.1">
    <property type="nucleotide sequence ID" value="NZ_JAQNDK010000005.1"/>
</dbReference>
<feature type="domain" description="Expansin-like EG45" evidence="3">
    <location>
        <begin position="50"/>
        <end position="137"/>
    </location>
</feature>
<sequence length="137" mass="14217">MSKRTSLTSRRPSRRLRFLPAILASSAIAAPALAQSFSGDGTFYDPSVGVGACGFEVPGADAYVAALNPDQFAEGAACGRCIEVHGPDGSVVVRVIDLCPSCASGSVDLGQGPFREIADPDQGRVPITWDFVDCAGR</sequence>
<accession>A0ABT5CEN4</accession>
<evidence type="ECO:0000313" key="4">
    <source>
        <dbReference type="EMBL" id="MDC0684408.1"/>
    </source>
</evidence>
<evidence type="ECO:0000256" key="1">
    <source>
        <dbReference type="ARBA" id="ARBA00022729"/>
    </source>
</evidence>
<name>A0ABT5CEN4_9BACT</name>
<keyword evidence="5" id="KW-1185">Reference proteome</keyword>
<protein>
    <submittedName>
        <fullName evidence="4">Expansin EXLX1 family cellulose-binding protein</fullName>
    </submittedName>
</protein>
<dbReference type="PROSITE" id="PS50842">
    <property type="entry name" value="EXPANSIN_EG45"/>
    <property type="match status" value="1"/>
</dbReference>
<keyword evidence="1 2" id="KW-0732">Signal</keyword>
<proteinExistence type="predicted"/>
<evidence type="ECO:0000259" key="3">
    <source>
        <dbReference type="PROSITE" id="PS50842"/>
    </source>
</evidence>
<dbReference type="InterPro" id="IPR009009">
    <property type="entry name" value="RlpA-like_DPBB"/>
</dbReference>
<dbReference type="EMBL" id="JAQNDK010000005">
    <property type="protein sequence ID" value="MDC0684408.1"/>
    <property type="molecule type" value="Genomic_DNA"/>
</dbReference>
<comment type="caution">
    <text evidence="4">The sequence shown here is derived from an EMBL/GenBank/DDBJ whole genome shotgun (WGS) entry which is preliminary data.</text>
</comment>
<feature type="chain" id="PRO_5045879417" evidence="2">
    <location>
        <begin position="35"/>
        <end position="137"/>
    </location>
</feature>
<dbReference type="PANTHER" id="PTHR31836:SF21">
    <property type="entry name" value="EXPANSIN-LIKE PROTEIN 7"/>
    <property type="match status" value="1"/>
</dbReference>
<dbReference type="SUPFAM" id="SSF50685">
    <property type="entry name" value="Barwin-like endoglucanases"/>
    <property type="match status" value="1"/>
</dbReference>
<gene>
    <name evidence="4" type="ORF">POL72_42190</name>
</gene>
<dbReference type="CDD" id="cd22272">
    <property type="entry name" value="DPBB_EXLX1-like"/>
    <property type="match status" value="1"/>
</dbReference>
<dbReference type="Pfam" id="PF03330">
    <property type="entry name" value="DPBB_1"/>
    <property type="match status" value="1"/>
</dbReference>
<dbReference type="NCBIfam" id="NF041144">
    <property type="entry name" value="expansin_EXLX1"/>
    <property type="match status" value="1"/>
</dbReference>
<feature type="signal peptide" evidence="2">
    <location>
        <begin position="1"/>
        <end position="34"/>
    </location>
</feature>
<dbReference type="InterPro" id="IPR051477">
    <property type="entry name" value="Expansin_CellWall"/>
</dbReference>
<evidence type="ECO:0000256" key="2">
    <source>
        <dbReference type="SAM" id="SignalP"/>
    </source>
</evidence>
<dbReference type="PANTHER" id="PTHR31836">
    <property type="match status" value="1"/>
</dbReference>
<dbReference type="InterPro" id="IPR007112">
    <property type="entry name" value="Expansin/allergen_DPBB_dom"/>
</dbReference>
<dbReference type="InterPro" id="IPR049818">
    <property type="entry name" value="Expansin_EXLX1-like"/>
</dbReference>
<dbReference type="Gene3D" id="2.40.40.10">
    <property type="entry name" value="RlpA-like domain"/>
    <property type="match status" value="1"/>
</dbReference>
<organism evidence="4 5">
    <name type="scientific">Sorangium atrum</name>
    <dbReference type="NCBI Taxonomy" id="2995308"/>
    <lineage>
        <taxon>Bacteria</taxon>
        <taxon>Pseudomonadati</taxon>
        <taxon>Myxococcota</taxon>
        <taxon>Polyangia</taxon>
        <taxon>Polyangiales</taxon>
        <taxon>Polyangiaceae</taxon>
        <taxon>Sorangium</taxon>
    </lineage>
</organism>
<evidence type="ECO:0000313" key="5">
    <source>
        <dbReference type="Proteomes" id="UP001217485"/>
    </source>
</evidence>
<reference evidence="4 5" key="1">
    <citation type="submission" date="2023-01" db="EMBL/GenBank/DDBJ databases">
        <title>Minimal conservation of predation-associated metabolite biosynthetic gene clusters underscores biosynthetic potential of Myxococcota including descriptions for ten novel species: Archangium lansinium sp. nov., Myxococcus landrumus sp. nov., Nannocystis bai.</title>
        <authorList>
            <person name="Ahearne A."/>
            <person name="Stevens C."/>
            <person name="Dowd S."/>
        </authorList>
    </citation>
    <scope>NUCLEOTIDE SEQUENCE [LARGE SCALE GENOMIC DNA]</scope>
    <source>
        <strain evidence="4 5">WIWO2</strain>
    </source>
</reference>
<dbReference type="InterPro" id="IPR036908">
    <property type="entry name" value="RlpA-like_sf"/>
</dbReference>
<dbReference type="Proteomes" id="UP001217485">
    <property type="component" value="Unassembled WGS sequence"/>
</dbReference>